<dbReference type="AlphaFoldDB" id="A0A0C2MTQ0"/>
<proteinExistence type="predicted"/>
<dbReference type="Gene3D" id="3.30.420.10">
    <property type="entry name" value="Ribonuclease H-like superfamily/Ribonuclease H"/>
    <property type="match status" value="1"/>
</dbReference>
<dbReference type="GO" id="GO:0003676">
    <property type="term" value="F:nucleic acid binding"/>
    <property type="evidence" value="ECO:0007669"/>
    <property type="project" value="InterPro"/>
</dbReference>
<keyword evidence="3" id="KW-1185">Reference proteome</keyword>
<gene>
    <name evidence="2" type="ORF">RF11_01230</name>
</gene>
<evidence type="ECO:0000313" key="2">
    <source>
        <dbReference type="EMBL" id="KII70691.1"/>
    </source>
</evidence>
<dbReference type="Pfam" id="PF13358">
    <property type="entry name" value="DDE_3"/>
    <property type="match status" value="1"/>
</dbReference>
<dbReference type="Proteomes" id="UP000031668">
    <property type="component" value="Unassembled WGS sequence"/>
</dbReference>
<dbReference type="InterPro" id="IPR009057">
    <property type="entry name" value="Homeodomain-like_sf"/>
</dbReference>
<organism evidence="2 3">
    <name type="scientific">Thelohanellus kitauei</name>
    <name type="common">Myxosporean</name>
    <dbReference type="NCBI Taxonomy" id="669202"/>
    <lineage>
        <taxon>Eukaryota</taxon>
        <taxon>Metazoa</taxon>
        <taxon>Cnidaria</taxon>
        <taxon>Myxozoa</taxon>
        <taxon>Myxosporea</taxon>
        <taxon>Bivalvulida</taxon>
        <taxon>Platysporina</taxon>
        <taxon>Myxobolidae</taxon>
        <taxon>Thelohanellus</taxon>
    </lineage>
</organism>
<comment type="caution">
    <text evidence="2">The sequence shown here is derived from an EMBL/GenBank/DDBJ whole genome shotgun (WGS) entry which is preliminary data.</text>
</comment>
<name>A0A0C2MTQ0_THEKT</name>
<dbReference type="EMBL" id="JWZT01001993">
    <property type="protein sequence ID" value="KII70691.1"/>
    <property type="molecule type" value="Genomic_DNA"/>
</dbReference>
<feature type="domain" description="Tc1-like transposase DDE" evidence="1">
    <location>
        <begin position="164"/>
        <end position="298"/>
    </location>
</feature>
<dbReference type="InterPro" id="IPR036397">
    <property type="entry name" value="RNaseH_sf"/>
</dbReference>
<dbReference type="InterPro" id="IPR038717">
    <property type="entry name" value="Tc1-like_DDE_dom"/>
</dbReference>
<accession>A0A0C2MTQ0</accession>
<evidence type="ECO:0000259" key="1">
    <source>
        <dbReference type="Pfam" id="PF13358"/>
    </source>
</evidence>
<dbReference type="OrthoDB" id="9996331at2759"/>
<dbReference type="SUPFAM" id="SSF46689">
    <property type="entry name" value="Homeodomain-like"/>
    <property type="match status" value="1"/>
</dbReference>
<reference evidence="2 3" key="1">
    <citation type="journal article" date="2014" name="Genome Biol. Evol.">
        <title>The genome of the myxosporean Thelohanellus kitauei shows adaptations to nutrient acquisition within its fish host.</title>
        <authorList>
            <person name="Yang Y."/>
            <person name="Xiong J."/>
            <person name="Zhou Z."/>
            <person name="Huo F."/>
            <person name="Miao W."/>
            <person name="Ran C."/>
            <person name="Liu Y."/>
            <person name="Zhang J."/>
            <person name="Feng J."/>
            <person name="Wang M."/>
            <person name="Wang M."/>
            <person name="Wang L."/>
            <person name="Yao B."/>
        </authorList>
    </citation>
    <scope>NUCLEOTIDE SEQUENCE [LARGE SCALE GENOMIC DNA]</scope>
    <source>
        <strain evidence="2">Wuqing</strain>
    </source>
</reference>
<dbReference type="Gene3D" id="1.10.10.60">
    <property type="entry name" value="Homeodomain-like"/>
    <property type="match status" value="1"/>
</dbReference>
<protein>
    <recommendedName>
        <fullName evidence="1">Tc1-like transposase DDE domain-containing protein</fullName>
    </recommendedName>
</protein>
<sequence length="348" mass="40096">MINSQNQGPESPKRVNKTVSNETRALVISALNNGIPFSEIPSLYNVSESNARKIFKVYQDEGRIKKLPKGGNRRETLTDEQKKALCDILNEDSSRNTHDICAILLERHNISIDPSTVSRYIREFKRSLEINETAPKKRFHTKYIKIRQKYASECLRIEQDRNKIIFIDEMILQMNMMSQTDPASNGVQETIIAPEELSRKYSVLCAMSCEGLINFKVSVGPYCARNFMQFFFDTLKVLKQRQISGAYLVMNKVQFQRTKMIRKKMMIGEHMAIVLPPDSPFLNPMESLFADWKELVGQTESRTEEEFLAAIKTCGARITGTDCFGFYRKMKSYLIDCKAYLPIENKFS</sequence>
<evidence type="ECO:0000313" key="3">
    <source>
        <dbReference type="Proteomes" id="UP000031668"/>
    </source>
</evidence>